<dbReference type="NCBIfam" id="TIGR03705">
    <property type="entry name" value="poly_P_kin"/>
    <property type="match status" value="1"/>
</dbReference>
<dbReference type="HAMAP" id="MF_00347">
    <property type="entry name" value="Polyphosphate_kinase"/>
    <property type="match status" value="1"/>
</dbReference>
<feature type="active site" description="Phosphohistidine intermediate" evidence="8">
    <location>
        <position position="435"/>
    </location>
</feature>
<dbReference type="InterPro" id="IPR025200">
    <property type="entry name" value="PPK_C_dom2"/>
</dbReference>
<feature type="compositionally biased region" description="Basic residues" evidence="10">
    <location>
        <begin position="734"/>
        <end position="746"/>
    </location>
</feature>
<keyword evidence="7 8" id="KW-0460">Magnesium</keyword>
<dbReference type="NCBIfam" id="NF003917">
    <property type="entry name" value="PRK05443.1-1"/>
    <property type="match status" value="1"/>
</dbReference>
<dbReference type="PANTHER" id="PTHR30218">
    <property type="entry name" value="POLYPHOSPHATE KINASE"/>
    <property type="match status" value="1"/>
</dbReference>
<dbReference type="Pfam" id="PF02503">
    <property type="entry name" value="PP_kinase"/>
    <property type="match status" value="1"/>
</dbReference>
<dbReference type="Pfam" id="PF17941">
    <property type="entry name" value="PP_kinase_C_1"/>
    <property type="match status" value="1"/>
</dbReference>
<name>A0A9D1WCH8_9GAMM</name>
<dbReference type="InterPro" id="IPR036830">
    <property type="entry name" value="PP_kinase_middle_dom_sf"/>
</dbReference>
<dbReference type="EMBL" id="DXEV01000045">
    <property type="protein sequence ID" value="HIX56308.1"/>
    <property type="molecule type" value="Genomic_DNA"/>
</dbReference>
<dbReference type="InterPro" id="IPR003414">
    <property type="entry name" value="PP_kinase"/>
</dbReference>
<dbReference type="CDD" id="cd09164">
    <property type="entry name" value="PLDc_EcPPK1_C1_like"/>
    <property type="match status" value="1"/>
</dbReference>
<dbReference type="PIRSF" id="PIRSF015589">
    <property type="entry name" value="PP_kinase"/>
    <property type="match status" value="1"/>
</dbReference>
<dbReference type="PROSITE" id="PS50035">
    <property type="entry name" value="PLD"/>
    <property type="match status" value="1"/>
</dbReference>
<dbReference type="GO" id="GO:0008976">
    <property type="term" value="F:polyphosphate kinase activity"/>
    <property type="evidence" value="ECO:0007669"/>
    <property type="project" value="UniProtKB-UniRule"/>
</dbReference>
<feature type="binding site" evidence="8">
    <location>
        <position position="564"/>
    </location>
    <ligand>
        <name>ATP</name>
        <dbReference type="ChEBI" id="CHEBI:30616"/>
    </ligand>
</feature>
<keyword evidence="3 8" id="KW-0479">Metal-binding</keyword>
<dbReference type="Proteomes" id="UP000886829">
    <property type="component" value="Unassembled WGS sequence"/>
</dbReference>
<comment type="similarity">
    <text evidence="8 9">Belongs to the polyphosphate kinase 1 (PPK1) family.</text>
</comment>
<dbReference type="Pfam" id="PF13090">
    <property type="entry name" value="PP_kinase_C"/>
    <property type="match status" value="1"/>
</dbReference>
<keyword evidence="5 8" id="KW-0418">Kinase</keyword>
<evidence type="ECO:0000313" key="13">
    <source>
        <dbReference type="Proteomes" id="UP000886829"/>
    </source>
</evidence>
<evidence type="ECO:0000256" key="5">
    <source>
        <dbReference type="ARBA" id="ARBA00022777"/>
    </source>
</evidence>
<dbReference type="GO" id="GO:0006799">
    <property type="term" value="P:polyphosphate biosynthetic process"/>
    <property type="evidence" value="ECO:0007669"/>
    <property type="project" value="UniProtKB-UniRule"/>
</dbReference>
<dbReference type="Gene3D" id="1.20.58.310">
    <property type="entry name" value="Polyphosphate kinase N-terminal domain"/>
    <property type="match status" value="1"/>
</dbReference>
<comment type="function">
    <text evidence="8 9">Catalyzes the reversible transfer of the terminal phosphate of ATP to form a long-chain polyphosphate (polyP).</text>
</comment>
<feature type="binding site" evidence="8">
    <location>
        <position position="592"/>
    </location>
    <ligand>
        <name>ATP</name>
        <dbReference type="ChEBI" id="CHEBI:30616"/>
    </ligand>
</feature>
<feature type="binding site" evidence="8">
    <location>
        <position position="468"/>
    </location>
    <ligand>
        <name>ATP</name>
        <dbReference type="ChEBI" id="CHEBI:30616"/>
    </ligand>
</feature>
<keyword evidence="4 8" id="KW-0547">Nucleotide-binding</keyword>
<accession>A0A9D1WCH8</accession>
<evidence type="ECO:0000256" key="1">
    <source>
        <dbReference type="ARBA" id="ARBA00022553"/>
    </source>
</evidence>
<dbReference type="InterPro" id="IPR036832">
    <property type="entry name" value="PPK_N_dom_sf"/>
</dbReference>
<dbReference type="GO" id="GO:0009358">
    <property type="term" value="C:polyphosphate kinase complex"/>
    <property type="evidence" value="ECO:0007669"/>
    <property type="project" value="InterPro"/>
</dbReference>
<evidence type="ECO:0000256" key="8">
    <source>
        <dbReference type="HAMAP-Rule" id="MF_00347"/>
    </source>
</evidence>
<evidence type="ECO:0000256" key="7">
    <source>
        <dbReference type="ARBA" id="ARBA00022842"/>
    </source>
</evidence>
<comment type="cofactor">
    <cofactor evidence="8">
        <name>Mg(2+)</name>
        <dbReference type="ChEBI" id="CHEBI:18420"/>
    </cofactor>
</comment>
<dbReference type="Gene3D" id="3.30.1840.10">
    <property type="entry name" value="Polyphosphate kinase middle domain"/>
    <property type="match status" value="1"/>
</dbReference>
<keyword evidence="1 8" id="KW-0597">Phosphoprotein</keyword>
<comment type="PTM">
    <text evidence="8 9">An intermediate of this reaction is the autophosphorylated ppk in which a phosphate is covalently linked to a histidine residue through a N-P bond.</text>
</comment>
<dbReference type="SUPFAM" id="SSF143724">
    <property type="entry name" value="PHP14-like"/>
    <property type="match status" value="1"/>
</dbReference>
<protein>
    <recommendedName>
        <fullName evidence="8 9">Polyphosphate kinase</fullName>
        <ecNumber evidence="8 9">2.7.4.1</ecNumber>
    </recommendedName>
    <alternativeName>
        <fullName evidence="8">ATP-polyphosphate phosphotransferase</fullName>
    </alternativeName>
    <alternativeName>
        <fullName evidence="8">Polyphosphoric acid kinase</fullName>
    </alternativeName>
</protein>
<comment type="caution">
    <text evidence="12">The sequence shown here is derived from an EMBL/GenBank/DDBJ whole genome shotgun (WGS) entry which is preliminary data.</text>
</comment>
<dbReference type="Gene3D" id="3.30.870.10">
    <property type="entry name" value="Endonuclease Chain A"/>
    <property type="match status" value="2"/>
</dbReference>
<evidence type="ECO:0000256" key="3">
    <source>
        <dbReference type="ARBA" id="ARBA00022723"/>
    </source>
</evidence>
<keyword evidence="6 8" id="KW-0067">ATP-binding</keyword>
<feature type="binding site" evidence="8">
    <location>
        <position position="375"/>
    </location>
    <ligand>
        <name>Mg(2+)</name>
        <dbReference type="ChEBI" id="CHEBI:18420"/>
    </ligand>
</feature>
<dbReference type="SUPFAM" id="SSF140356">
    <property type="entry name" value="PPK N-terminal domain-like"/>
    <property type="match status" value="1"/>
</dbReference>
<proteinExistence type="inferred from homology"/>
<reference evidence="12" key="1">
    <citation type="journal article" date="2021" name="PeerJ">
        <title>Extensive microbial diversity within the chicken gut microbiome revealed by metagenomics and culture.</title>
        <authorList>
            <person name="Gilroy R."/>
            <person name="Ravi A."/>
            <person name="Getino M."/>
            <person name="Pursley I."/>
            <person name="Horton D.L."/>
            <person name="Alikhan N.F."/>
            <person name="Baker D."/>
            <person name="Gharbi K."/>
            <person name="Hall N."/>
            <person name="Watson M."/>
            <person name="Adriaenssens E.M."/>
            <person name="Foster-Nyarko E."/>
            <person name="Jarju S."/>
            <person name="Secka A."/>
            <person name="Antonio M."/>
            <person name="Oren A."/>
            <person name="Chaudhuri R.R."/>
            <person name="La Ragione R."/>
            <person name="Hildebrand F."/>
            <person name="Pallen M.J."/>
        </authorList>
    </citation>
    <scope>NUCLEOTIDE SEQUENCE</scope>
    <source>
        <strain evidence="12">USASDec5-558</strain>
    </source>
</reference>
<feature type="binding site" evidence="8">
    <location>
        <position position="47"/>
    </location>
    <ligand>
        <name>ATP</name>
        <dbReference type="ChEBI" id="CHEBI:30616"/>
    </ligand>
</feature>
<dbReference type="GO" id="GO:0046872">
    <property type="term" value="F:metal ion binding"/>
    <property type="evidence" value="ECO:0007669"/>
    <property type="project" value="UniProtKB-KW"/>
</dbReference>
<feature type="domain" description="PLD phosphodiesterase" evidence="11">
    <location>
        <begin position="430"/>
        <end position="464"/>
    </location>
</feature>
<comment type="catalytic activity">
    <reaction evidence="8 9">
        <text>[phosphate](n) + ATP = [phosphate](n+1) + ADP</text>
        <dbReference type="Rhea" id="RHEA:19573"/>
        <dbReference type="Rhea" id="RHEA-COMP:9859"/>
        <dbReference type="Rhea" id="RHEA-COMP:14280"/>
        <dbReference type="ChEBI" id="CHEBI:16838"/>
        <dbReference type="ChEBI" id="CHEBI:30616"/>
        <dbReference type="ChEBI" id="CHEBI:456216"/>
        <dbReference type="EC" id="2.7.4.1"/>
    </reaction>
</comment>
<dbReference type="PANTHER" id="PTHR30218:SF0">
    <property type="entry name" value="POLYPHOSPHATE KINASE"/>
    <property type="match status" value="1"/>
</dbReference>
<keyword evidence="2 8" id="KW-0808">Transferase</keyword>
<dbReference type="InterPro" id="IPR041108">
    <property type="entry name" value="PP_kinase_C_1"/>
</dbReference>
<reference evidence="12" key="2">
    <citation type="submission" date="2021-04" db="EMBL/GenBank/DDBJ databases">
        <authorList>
            <person name="Gilroy R."/>
        </authorList>
    </citation>
    <scope>NUCLEOTIDE SEQUENCE</scope>
    <source>
        <strain evidence="12">USASDec5-558</strain>
    </source>
</reference>
<dbReference type="GO" id="GO:0005524">
    <property type="term" value="F:ATP binding"/>
    <property type="evidence" value="ECO:0007669"/>
    <property type="project" value="UniProtKB-KW"/>
</dbReference>
<gene>
    <name evidence="12" type="primary">ppk1</name>
    <name evidence="8" type="synonym">ppk</name>
    <name evidence="12" type="ORF">H9850_02415</name>
</gene>
<feature type="binding site" evidence="8">
    <location>
        <position position="405"/>
    </location>
    <ligand>
        <name>Mg(2+)</name>
        <dbReference type="ChEBI" id="CHEBI:18420"/>
    </ligand>
</feature>
<dbReference type="CDD" id="cd09167">
    <property type="entry name" value="PLDc_EcPPK1_C2_like"/>
    <property type="match status" value="1"/>
</dbReference>
<evidence type="ECO:0000256" key="6">
    <source>
        <dbReference type="ARBA" id="ARBA00022840"/>
    </source>
</evidence>
<dbReference type="EC" id="2.7.4.1" evidence="8 9"/>
<evidence type="ECO:0000313" key="12">
    <source>
        <dbReference type="EMBL" id="HIX56308.1"/>
    </source>
</evidence>
<dbReference type="InterPro" id="IPR001736">
    <property type="entry name" value="PLipase_D/transphosphatidylase"/>
</dbReference>
<dbReference type="AlphaFoldDB" id="A0A9D1WCH8"/>
<dbReference type="InterPro" id="IPR025198">
    <property type="entry name" value="PPK_N_dom"/>
</dbReference>
<evidence type="ECO:0000256" key="4">
    <source>
        <dbReference type="ARBA" id="ARBA00022741"/>
    </source>
</evidence>
<dbReference type="InterPro" id="IPR024953">
    <property type="entry name" value="PP_kinase_middle"/>
</dbReference>
<evidence type="ECO:0000256" key="2">
    <source>
        <dbReference type="ARBA" id="ARBA00022679"/>
    </source>
</evidence>
<feature type="region of interest" description="Disordered" evidence="10">
    <location>
        <begin position="716"/>
        <end position="746"/>
    </location>
</feature>
<evidence type="ECO:0000256" key="9">
    <source>
        <dbReference type="RuleBase" id="RU003800"/>
    </source>
</evidence>
<dbReference type="SUPFAM" id="SSF56024">
    <property type="entry name" value="Phospholipase D/nuclease"/>
    <property type="match status" value="2"/>
</dbReference>
<dbReference type="Pfam" id="PF13089">
    <property type="entry name" value="PP_kinase_N"/>
    <property type="match status" value="1"/>
</dbReference>
<evidence type="ECO:0000259" key="11">
    <source>
        <dbReference type="PROSITE" id="PS50035"/>
    </source>
</evidence>
<sequence length="746" mass="85343">MANEAQIDLVPKEISWLSFNGRVLQEAADPSVPLIEKIRFLGIYSNNQDEFFKVRVADLKRQIIINKESGNAAETVKLLKEVQNTVSKYQVVMNNIYRDLVKELAENKIYLRDETEVSEKQKTWVRNYFKMHVLKHINPIIFNETIDLVQFLRDQYTYLLVKMAGKNKETSYALIEIPSDVVPRFISMPTEEGETTLMFLDDVIRICLDEIFKGLFDYDTIEAYSIKMNRDAEYDLLGNVDMSVLENMSNSLKQRLNAMPVRFAYDRAMPQEMVEFMTRELHLSDIDSSMPGGRYHNFKDFLSFPSVGSSDKFENPSLPLINSTPFDTYSNVFDAISNGDILLYYPYYSFEYFTEFLRQASYDPKVTTIKINIYRVARNSRVIDSLIDAANNGKRVTVVVELKARFDEANNIKWASHLTDAGVKVLFGLPTLKIHSKLCIVSRRENGQNVRYAHIGTGNFNEKTAKIYTDFALFTKNQELTHEVHSVFDFIEYPYTRPRFDKLLVSPINARQRIYAMIDREIANAQTGLPSYINLKVNNLVDRGLIERLYKASQSGVKVRAIIRGMCSLRPGIPGLSDNIHITSIVDRFLEHPRVMIFCNNNQEELYISSADWMTRNLDYRIEVGAPVLDPELRDRIRTIFKIQESDNQKARIIDADQKNAYVAHIDGAPQIRSQIEIHSYLQAVEQKHNALISATLATAEEAAAATAAAATAAAEAASAVAESEAEEKESKKDKKKDKKDKKDKK</sequence>
<organism evidence="12 13">
    <name type="scientific">Candidatus Anaerobiospirillum pullistercoris</name>
    <dbReference type="NCBI Taxonomy" id="2838452"/>
    <lineage>
        <taxon>Bacteria</taxon>
        <taxon>Pseudomonadati</taxon>
        <taxon>Pseudomonadota</taxon>
        <taxon>Gammaproteobacteria</taxon>
        <taxon>Aeromonadales</taxon>
        <taxon>Succinivibrionaceae</taxon>
        <taxon>Anaerobiospirillum</taxon>
    </lineage>
</organism>
<evidence type="ECO:0000256" key="10">
    <source>
        <dbReference type="SAM" id="MobiDB-lite"/>
    </source>
</evidence>
<dbReference type="FunFam" id="3.30.870.10:FF:000001">
    <property type="entry name" value="Polyphosphate kinase"/>
    <property type="match status" value="1"/>
</dbReference>